<name>A0A3M7EEA6_HORWE</name>
<dbReference type="GO" id="GO:0016579">
    <property type="term" value="P:protein deubiquitination"/>
    <property type="evidence" value="ECO:0007669"/>
    <property type="project" value="TreeGrafter"/>
</dbReference>
<dbReference type="AlphaFoldDB" id="A0A3M7EEA6"/>
<dbReference type="Proteomes" id="UP000269276">
    <property type="component" value="Unassembled WGS sequence"/>
</dbReference>
<reference evidence="6 7" key="1">
    <citation type="journal article" date="2018" name="BMC Genomics">
        <title>Genomic evidence for intraspecific hybridization in a clonal and extremely halotolerant yeast.</title>
        <authorList>
            <person name="Gostincar C."/>
            <person name="Stajich J.E."/>
            <person name="Zupancic J."/>
            <person name="Zalar P."/>
            <person name="Gunde-Cimerman N."/>
        </authorList>
    </citation>
    <scope>NUCLEOTIDE SEQUENCE [LARGE SCALE GENOMIC DNA]</scope>
    <source>
        <strain evidence="6 7">EXF-2682</strain>
    </source>
</reference>
<comment type="similarity">
    <text evidence="1">Belongs to the DeSI family.</text>
</comment>
<dbReference type="Pfam" id="PF05903">
    <property type="entry name" value="Peptidase_C97"/>
    <property type="match status" value="1"/>
</dbReference>
<evidence type="ECO:0000256" key="3">
    <source>
        <dbReference type="ARBA" id="ARBA00022801"/>
    </source>
</evidence>
<dbReference type="PANTHER" id="PTHR12378:SF80">
    <property type="entry name" value="IP06716P-RELATED"/>
    <property type="match status" value="1"/>
</dbReference>
<dbReference type="InterPro" id="IPR008580">
    <property type="entry name" value="PPPDE_dom"/>
</dbReference>
<feature type="region of interest" description="Disordered" evidence="4">
    <location>
        <begin position="175"/>
        <end position="302"/>
    </location>
</feature>
<sequence>MPVRPKRSRTSSSLSHRDSVALQKIEISINVYDLLPPGRLSSFLWTIGGSLLHSGVVINGREYAYGGHNKRGITGVYWTRPHFEPPGGTWRCNILQGFTLRTPQEIDQLVREVSDHFLGVNYNLLTNNCNHFTNALCERLTGKSAPAWVNRAASIGLALPCMVPKEWIAPPDHETAEGELVEEAEEENFEDDDDEDERAAMLVSDRRRRAKEQQQQQRRKRQDSEASRKTDGSETTTIPERPWDEEEVQASQEIGGTSLAGGSRIPDLSGTPPPRLVSVRDTSGRDMPVAERAPVPKRTTSS</sequence>
<dbReference type="GO" id="GO:0006508">
    <property type="term" value="P:proteolysis"/>
    <property type="evidence" value="ECO:0007669"/>
    <property type="project" value="UniProtKB-KW"/>
</dbReference>
<dbReference type="PANTHER" id="PTHR12378">
    <property type="entry name" value="DESUMOYLATING ISOPEPTIDASE"/>
    <property type="match status" value="1"/>
</dbReference>
<accession>A0A3M7EEA6</accession>
<organism evidence="6 7">
    <name type="scientific">Hortaea werneckii</name>
    <name type="common">Black yeast</name>
    <name type="synonym">Cladosporium werneckii</name>
    <dbReference type="NCBI Taxonomy" id="91943"/>
    <lineage>
        <taxon>Eukaryota</taxon>
        <taxon>Fungi</taxon>
        <taxon>Dikarya</taxon>
        <taxon>Ascomycota</taxon>
        <taxon>Pezizomycotina</taxon>
        <taxon>Dothideomycetes</taxon>
        <taxon>Dothideomycetidae</taxon>
        <taxon>Mycosphaerellales</taxon>
        <taxon>Teratosphaeriaceae</taxon>
        <taxon>Hortaea</taxon>
    </lineage>
</organism>
<evidence type="ECO:0000256" key="2">
    <source>
        <dbReference type="ARBA" id="ARBA00022670"/>
    </source>
</evidence>
<feature type="compositionally biased region" description="Acidic residues" evidence="4">
    <location>
        <begin position="177"/>
        <end position="197"/>
    </location>
</feature>
<dbReference type="EMBL" id="QWIP01000065">
    <property type="protein sequence ID" value="RMY74979.1"/>
    <property type="molecule type" value="Genomic_DNA"/>
</dbReference>
<dbReference type="SMART" id="SM01179">
    <property type="entry name" value="DUF862"/>
    <property type="match status" value="1"/>
</dbReference>
<feature type="compositionally biased region" description="Basic and acidic residues" evidence="4">
    <location>
        <begin position="222"/>
        <end position="232"/>
    </location>
</feature>
<keyword evidence="2" id="KW-0645">Protease</keyword>
<evidence type="ECO:0000259" key="5">
    <source>
        <dbReference type="PROSITE" id="PS51858"/>
    </source>
</evidence>
<dbReference type="InterPro" id="IPR042266">
    <property type="entry name" value="PPPDE_sf"/>
</dbReference>
<evidence type="ECO:0000313" key="7">
    <source>
        <dbReference type="Proteomes" id="UP000269276"/>
    </source>
</evidence>
<proteinExistence type="inferred from homology"/>
<comment type="caution">
    <text evidence="6">The sequence shown here is derived from an EMBL/GenBank/DDBJ whole genome shotgun (WGS) entry which is preliminary data.</text>
</comment>
<protein>
    <recommendedName>
        <fullName evidence="5">PPPDE domain-containing protein</fullName>
    </recommendedName>
</protein>
<dbReference type="GO" id="GO:0101005">
    <property type="term" value="F:deubiquitinase activity"/>
    <property type="evidence" value="ECO:0007669"/>
    <property type="project" value="TreeGrafter"/>
</dbReference>
<dbReference type="VEuPathDB" id="FungiDB:BTJ68_04131"/>
<evidence type="ECO:0000313" key="6">
    <source>
        <dbReference type="EMBL" id="RMY74979.1"/>
    </source>
</evidence>
<feature type="domain" description="PPPDE" evidence="5">
    <location>
        <begin position="25"/>
        <end position="167"/>
    </location>
</feature>
<evidence type="ECO:0000256" key="1">
    <source>
        <dbReference type="ARBA" id="ARBA00008140"/>
    </source>
</evidence>
<dbReference type="Gene3D" id="3.90.1720.30">
    <property type="entry name" value="PPPDE domains"/>
    <property type="match status" value="1"/>
</dbReference>
<dbReference type="OrthoDB" id="412286at2759"/>
<gene>
    <name evidence="6" type="ORF">D0863_02885</name>
</gene>
<dbReference type="PROSITE" id="PS51858">
    <property type="entry name" value="PPPDE"/>
    <property type="match status" value="1"/>
</dbReference>
<evidence type="ECO:0000256" key="4">
    <source>
        <dbReference type="SAM" id="MobiDB-lite"/>
    </source>
</evidence>
<keyword evidence="3" id="KW-0378">Hydrolase</keyword>